<evidence type="ECO:0000313" key="2">
    <source>
        <dbReference type="EMBL" id="KAJ9130821.1"/>
    </source>
</evidence>
<organism evidence="2 3">
    <name type="scientific">Pleurostoma richardsiae</name>
    <dbReference type="NCBI Taxonomy" id="41990"/>
    <lineage>
        <taxon>Eukaryota</taxon>
        <taxon>Fungi</taxon>
        <taxon>Dikarya</taxon>
        <taxon>Ascomycota</taxon>
        <taxon>Pezizomycotina</taxon>
        <taxon>Sordariomycetes</taxon>
        <taxon>Sordariomycetidae</taxon>
        <taxon>Calosphaeriales</taxon>
        <taxon>Pleurostomataceae</taxon>
        <taxon>Pleurostoma</taxon>
    </lineage>
</organism>
<dbReference type="EMBL" id="JANBVO010000078">
    <property type="protein sequence ID" value="KAJ9130821.1"/>
    <property type="molecule type" value="Genomic_DNA"/>
</dbReference>
<dbReference type="AlphaFoldDB" id="A0AA38VB41"/>
<protein>
    <recommendedName>
        <fullName evidence="1">F-box domain-containing protein</fullName>
    </recommendedName>
</protein>
<feature type="domain" description="F-box" evidence="1">
    <location>
        <begin position="1"/>
        <end position="50"/>
    </location>
</feature>
<evidence type="ECO:0000313" key="3">
    <source>
        <dbReference type="Proteomes" id="UP001174694"/>
    </source>
</evidence>
<accession>A0AA38VB41</accession>
<gene>
    <name evidence="2" type="ORF">NKR23_g12019</name>
</gene>
<evidence type="ECO:0000259" key="1">
    <source>
        <dbReference type="PROSITE" id="PS50181"/>
    </source>
</evidence>
<reference evidence="2" key="1">
    <citation type="submission" date="2022-07" db="EMBL/GenBank/DDBJ databases">
        <title>Fungi with potential for degradation of polypropylene.</title>
        <authorList>
            <person name="Gostincar C."/>
        </authorList>
    </citation>
    <scope>NUCLEOTIDE SEQUENCE</scope>
    <source>
        <strain evidence="2">EXF-13308</strain>
    </source>
</reference>
<dbReference type="InterPro" id="IPR001810">
    <property type="entry name" value="F-box_dom"/>
</dbReference>
<proteinExistence type="predicted"/>
<comment type="caution">
    <text evidence="2">The sequence shown here is derived from an EMBL/GenBank/DDBJ whole genome shotgun (WGS) entry which is preliminary data.</text>
</comment>
<name>A0AA38VB41_9PEZI</name>
<sequence>MTSFGSVPTEIVGLICTSLDGEDLFSLRLACKDLSAKSLDYFAERYFTSLQILITSDNVTLLENIASHNVFRMRIRELWITPALFENNYDMDLVRFELQRPSYNPQPRMARASSTGRARGIMVQRQAEDSSGYVAKARHAAYRAAVVDHLAIATSDILRNALERSIARFPNLKTVGLRHHGADVQDLMQKKRSLKCQGWKQLYKATGCDVAVPWHMRIGPGSNVNVRALTFAALLKALGSCGSSIEIETLNTCGGSCSGLVVGDLGLTKEQCKSVLPLVRGLKSLHFCIRSHHDRRDDESYRFLLGLVVTAAPNLEELNFSQSPSHDYIVTSQQFQWLSTQVDFTRLIRLHFWGIRTPVDSLTTFLRSASRTLKWMQFHSIHLMRDHAAPDDSEEAQDEGERLWRQVWAFFHDEMSLEYLRFSSLMCNGLPLRVFDPLHGRKGLNELTNASDSAIFDAKRAHVSFREWIQQVDFERFDNDDPYFSD</sequence>
<keyword evidence="3" id="KW-1185">Reference proteome</keyword>
<dbReference type="PROSITE" id="PS50181">
    <property type="entry name" value="FBOX"/>
    <property type="match status" value="1"/>
</dbReference>
<dbReference type="Proteomes" id="UP001174694">
    <property type="component" value="Unassembled WGS sequence"/>
</dbReference>